<organism evidence="6 7">
    <name type="scientific">Geodermatophilus ruber</name>
    <dbReference type="NCBI Taxonomy" id="504800"/>
    <lineage>
        <taxon>Bacteria</taxon>
        <taxon>Bacillati</taxon>
        <taxon>Actinomycetota</taxon>
        <taxon>Actinomycetes</taxon>
        <taxon>Geodermatophilales</taxon>
        <taxon>Geodermatophilaceae</taxon>
        <taxon>Geodermatophilus</taxon>
    </lineage>
</organism>
<evidence type="ECO:0000313" key="7">
    <source>
        <dbReference type="Proteomes" id="UP000199152"/>
    </source>
</evidence>
<protein>
    <submittedName>
        <fullName evidence="6">Transcriptional regulator, TraR/DksA family</fullName>
    </submittedName>
</protein>
<dbReference type="SUPFAM" id="SSF57716">
    <property type="entry name" value="Glucocorticoid receptor-like (DNA-binding domain)"/>
    <property type="match status" value="1"/>
</dbReference>
<dbReference type="PANTHER" id="PTHR33823:SF4">
    <property type="entry name" value="GENERAL STRESS PROTEIN 16O"/>
    <property type="match status" value="1"/>
</dbReference>
<reference evidence="7" key="1">
    <citation type="submission" date="2016-10" db="EMBL/GenBank/DDBJ databases">
        <authorList>
            <person name="Varghese N."/>
            <person name="Submissions S."/>
        </authorList>
    </citation>
    <scope>NUCLEOTIDE SEQUENCE [LARGE SCALE GENOMIC DNA]</scope>
    <source>
        <strain evidence="7">DSM 45317</strain>
    </source>
</reference>
<dbReference type="OrthoDB" id="1121111at2"/>
<evidence type="ECO:0000256" key="2">
    <source>
        <dbReference type="ARBA" id="ARBA00022771"/>
    </source>
</evidence>
<keyword evidence="2" id="KW-0863">Zinc-finger</keyword>
<feature type="zinc finger region" description="dksA C4-type" evidence="4">
    <location>
        <begin position="81"/>
        <end position="105"/>
    </location>
</feature>
<dbReference type="PROSITE" id="PS51128">
    <property type="entry name" value="ZF_DKSA_2"/>
    <property type="match status" value="1"/>
</dbReference>
<dbReference type="InParanoid" id="A0A1I4E9M0"/>
<dbReference type="GO" id="GO:0008270">
    <property type="term" value="F:zinc ion binding"/>
    <property type="evidence" value="ECO:0007669"/>
    <property type="project" value="UniProtKB-KW"/>
</dbReference>
<proteinExistence type="predicted"/>
<evidence type="ECO:0000259" key="5">
    <source>
        <dbReference type="Pfam" id="PF01258"/>
    </source>
</evidence>
<evidence type="ECO:0000256" key="3">
    <source>
        <dbReference type="ARBA" id="ARBA00022833"/>
    </source>
</evidence>
<dbReference type="SUPFAM" id="SSF109635">
    <property type="entry name" value="DnaK suppressor protein DksA, alpha-hairpin domain"/>
    <property type="match status" value="1"/>
</dbReference>
<evidence type="ECO:0000256" key="1">
    <source>
        <dbReference type="ARBA" id="ARBA00022723"/>
    </source>
</evidence>
<dbReference type="STRING" id="504800.SAMN04488085_105265"/>
<dbReference type="EMBL" id="FOSW01000005">
    <property type="protein sequence ID" value="SFL01307.1"/>
    <property type="molecule type" value="Genomic_DNA"/>
</dbReference>
<name>A0A1I4E9M0_9ACTN</name>
<evidence type="ECO:0000313" key="6">
    <source>
        <dbReference type="EMBL" id="SFL01307.1"/>
    </source>
</evidence>
<dbReference type="Proteomes" id="UP000199152">
    <property type="component" value="Unassembled WGS sequence"/>
</dbReference>
<keyword evidence="1" id="KW-0479">Metal-binding</keyword>
<dbReference type="RefSeq" id="WP_091324081.1">
    <property type="nucleotide sequence ID" value="NZ_FOSW01000005.1"/>
</dbReference>
<keyword evidence="7" id="KW-1185">Reference proteome</keyword>
<keyword evidence="3" id="KW-0862">Zinc</keyword>
<accession>A0A1I4E9M0</accession>
<sequence>MTTSSIDAHAPLSGGGRWEHFRARLESQRAECVRDRELALADTVQSLPDDVAVSRAASLQRTIQDIDAALARITAGTYGYCMDCGTEIPEERLELRPFVTCCVRCQPRH</sequence>
<evidence type="ECO:0000256" key="4">
    <source>
        <dbReference type="PROSITE-ProRule" id="PRU00510"/>
    </source>
</evidence>
<gene>
    <name evidence="6" type="ORF">SAMN04488085_105265</name>
</gene>
<dbReference type="InterPro" id="IPR037187">
    <property type="entry name" value="DnaK_N"/>
</dbReference>
<dbReference type="PANTHER" id="PTHR33823">
    <property type="entry name" value="RNA POLYMERASE-BINDING TRANSCRIPTION FACTOR DKSA-RELATED"/>
    <property type="match status" value="1"/>
</dbReference>
<feature type="domain" description="Zinc finger DksA/TraR C4-type" evidence="5">
    <location>
        <begin position="76"/>
        <end position="109"/>
    </location>
</feature>
<dbReference type="InterPro" id="IPR000962">
    <property type="entry name" value="Znf_DskA_TraR"/>
</dbReference>
<dbReference type="Pfam" id="PF01258">
    <property type="entry name" value="zf-dskA_traR"/>
    <property type="match status" value="1"/>
</dbReference>
<dbReference type="AlphaFoldDB" id="A0A1I4E9M0"/>
<dbReference type="Gene3D" id="1.20.120.910">
    <property type="entry name" value="DksA, coiled-coil domain"/>
    <property type="match status" value="1"/>
</dbReference>